<accession>A0A9W6GBT3</accession>
<feature type="region of interest" description="Disordered" evidence="1">
    <location>
        <begin position="1"/>
        <end position="85"/>
    </location>
</feature>
<evidence type="ECO:0000313" key="2">
    <source>
        <dbReference type="EMBL" id="GLI45170.1"/>
    </source>
</evidence>
<feature type="compositionally biased region" description="Basic and acidic residues" evidence="1">
    <location>
        <begin position="9"/>
        <end position="20"/>
    </location>
</feature>
<gene>
    <name evidence="2" type="ORF">GALLR39Z86_50200</name>
</gene>
<keyword evidence="3" id="KW-1185">Reference proteome</keyword>
<organism evidence="2 3">
    <name type="scientific">Glycomyces algeriensis</name>
    <dbReference type="NCBI Taxonomy" id="256037"/>
    <lineage>
        <taxon>Bacteria</taxon>
        <taxon>Bacillati</taxon>
        <taxon>Actinomycetota</taxon>
        <taxon>Actinomycetes</taxon>
        <taxon>Glycomycetales</taxon>
        <taxon>Glycomycetaceae</taxon>
        <taxon>Glycomyces</taxon>
    </lineage>
</organism>
<evidence type="ECO:0000256" key="1">
    <source>
        <dbReference type="SAM" id="MobiDB-lite"/>
    </source>
</evidence>
<proteinExistence type="predicted"/>
<feature type="compositionally biased region" description="Basic and acidic residues" evidence="1">
    <location>
        <begin position="50"/>
        <end position="62"/>
    </location>
</feature>
<dbReference type="EMBL" id="BSDT01000001">
    <property type="protein sequence ID" value="GLI45170.1"/>
    <property type="molecule type" value="Genomic_DNA"/>
</dbReference>
<dbReference type="AlphaFoldDB" id="A0A9W6GBT3"/>
<protein>
    <submittedName>
        <fullName evidence="2">Uncharacterized protein</fullName>
    </submittedName>
</protein>
<reference evidence="2" key="1">
    <citation type="submission" date="2022-12" db="EMBL/GenBank/DDBJ databases">
        <title>Reference genome sequencing for broad-spectrum identification of bacterial and archaeal isolates by mass spectrometry.</title>
        <authorList>
            <person name="Sekiguchi Y."/>
            <person name="Tourlousse D.M."/>
        </authorList>
    </citation>
    <scope>NUCLEOTIDE SEQUENCE</scope>
    <source>
        <strain evidence="2">LLR39Z86</strain>
    </source>
</reference>
<evidence type="ECO:0000313" key="3">
    <source>
        <dbReference type="Proteomes" id="UP001144313"/>
    </source>
</evidence>
<sequence>MRSGDDDETRGREEPDHGEQIDPPCRGVADRALRAEHRDRSGYDSSDTGGDMRDDDNLKEHSTSSVQHAPTRGRPTLQGQANFFT</sequence>
<dbReference type="Proteomes" id="UP001144313">
    <property type="component" value="Unassembled WGS sequence"/>
</dbReference>
<comment type="caution">
    <text evidence="2">The sequence shown here is derived from an EMBL/GenBank/DDBJ whole genome shotgun (WGS) entry which is preliminary data.</text>
</comment>
<name>A0A9W6GBT3_9ACTN</name>
<feature type="compositionally biased region" description="Basic and acidic residues" evidence="1">
    <location>
        <begin position="28"/>
        <end position="42"/>
    </location>
</feature>